<dbReference type="EMBL" id="JYDS01000158">
    <property type="protein sequence ID" value="KRZ22976.1"/>
    <property type="molecule type" value="Genomic_DNA"/>
</dbReference>
<keyword evidence="4" id="KW-1185">Reference proteome</keyword>
<reference evidence="3 4" key="1">
    <citation type="submission" date="2015-01" db="EMBL/GenBank/DDBJ databases">
        <title>Evolution of Trichinella species and genotypes.</title>
        <authorList>
            <person name="Korhonen P.K."/>
            <person name="Edoardo P."/>
            <person name="Giuseppe L.R."/>
            <person name="Gasser R.B."/>
        </authorList>
    </citation>
    <scope>NUCLEOTIDE SEQUENCE [LARGE SCALE GENOMIC DNA]</scope>
    <source>
        <strain evidence="1">ISS13</strain>
        <strain evidence="2">ISS588</strain>
    </source>
</reference>
<evidence type="ECO:0000313" key="1">
    <source>
        <dbReference type="EMBL" id="KRY72764.1"/>
    </source>
</evidence>
<dbReference type="Proteomes" id="UP000054632">
    <property type="component" value="Unassembled WGS sequence"/>
</dbReference>
<comment type="caution">
    <text evidence="1">The sequence shown here is derived from an EMBL/GenBank/DDBJ whole genome shotgun (WGS) entry which is preliminary data.</text>
</comment>
<evidence type="ECO:0000313" key="2">
    <source>
        <dbReference type="EMBL" id="KRZ22976.1"/>
    </source>
</evidence>
<name>A0A0V1EGH3_TRIPS</name>
<dbReference type="Proteomes" id="UP000054805">
    <property type="component" value="Unassembled WGS sequence"/>
</dbReference>
<organism evidence="1 3">
    <name type="scientific">Trichinella pseudospiralis</name>
    <name type="common">Parasitic roundworm</name>
    <dbReference type="NCBI Taxonomy" id="6337"/>
    <lineage>
        <taxon>Eukaryota</taxon>
        <taxon>Metazoa</taxon>
        <taxon>Ecdysozoa</taxon>
        <taxon>Nematoda</taxon>
        <taxon>Enoplea</taxon>
        <taxon>Dorylaimia</taxon>
        <taxon>Trichinellida</taxon>
        <taxon>Trichinellidae</taxon>
        <taxon>Trichinella</taxon>
    </lineage>
</organism>
<dbReference type="AlphaFoldDB" id="A0A0V1EGH3"/>
<proteinExistence type="predicted"/>
<sequence length="350" mass="38600">MARHPVYIADTNWLQREVAGGDRRAHVDTAGRWLGQGCRPVQIKRLSEQRIYNLRATKRQQFCPEHLPPDGAGPSTTIALVRKLRKALTDEEVAPVQGQLLLRVASKEAQRTLIIPTHKGARSVMKTHSTSSDARYRSIIPFAEKMLQETVQLMKISKTVWLNDVSTSATCNEPSQSVQKAVGHQIRERFQMNDSNDHAFVPNKIDPNIPQSPAGFTVITGMGCCNGRHSSMHSTRANNTLDGAGATKNTKHIASVNSSTICPVDVLLELVGDFTLRRKVMTMVESGGTATVDKAAVARRSIAVSFVEHFNSLNADVALSSQPCFRGPCNQARPCHPFSKMKRSLIWDPD</sequence>
<accession>A0A0V1EGH3</accession>
<dbReference type="EMBL" id="JYDR01000041">
    <property type="protein sequence ID" value="KRY72764.1"/>
    <property type="molecule type" value="Genomic_DNA"/>
</dbReference>
<evidence type="ECO:0000313" key="3">
    <source>
        <dbReference type="Proteomes" id="UP000054632"/>
    </source>
</evidence>
<evidence type="ECO:0000313" key="4">
    <source>
        <dbReference type="Proteomes" id="UP000054805"/>
    </source>
</evidence>
<gene>
    <name evidence="1" type="ORF">T4A_3488</name>
    <name evidence="2" type="ORF">T4B_5442</name>
</gene>
<protein>
    <submittedName>
        <fullName evidence="1">Uncharacterized protein</fullName>
    </submittedName>
</protein>